<keyword evidence="8" id="KW-1185">Reference proteome</keyword>
<dbReference type="EMBL" id="JBFNQN010000019">
    <property type="protein sequence ID" value="MEW9267563.1"/>
    <property type="molecule type" value="Genomic_DNA"/>
</dbReference>
<protein>
    <recommendedName>
        <fullName evidence="5">Glutamate--cysteine ligase EgtA</fullName>
        <ecNumber evidence="5">6.3.2.2</ecNumber>
    </recommendedName>
    <alternativeName>
        <fullName evidence="5">Gamma-glutamylcysteine synthase</fullName>
        <shortName evidence="5">GCS</shortName>
        <shortName evidence="5">Gamma-ECS</shortName>
    </alternativeName>
</protein>
<evidence type="ECO:0000313" key="8">
    <source>
        <dbReference type="Proteomes" id="UP001555826"/>
    </source>
</evidence>
<dbReference type="PIRSF" id="PIRSF017901">
    <property type="entry name" value="GCL"/>
    <property type="match status" value="1"/>
</dbReference>
<dbReference type="EC" id="6.3.2.2" evidence="5"/>
<comment type="pathway">
    <text evidence="5">Amino-acid biosynthesis; ergothioneine biosynthesis.</text>
</comment>
<evidence type="ECO:0000256" key="6">
    <source>
        <dbReference type="PIRNR" id="PIRNR017901"/>
    </source>
</evidence>
<dbReference type="Proteomes" id="UP001555826">
    <property type="component" value="Unassembled WGS sequence"/>
</dbReference>
<dbReference type="RefSeq" id="WP_367640952.1">
    <property type="nucleotide sequence ID" value="NZ_JBFNQN010000019.1"/>
</dbReference>
<comment type="caution">
    <text evidence="7">The sequence shown here is derived from an EMBL/GenBank/DDBJ whole genome shotgun (WGS) entry which is preliminary data.</text>
</comment>
<dbReference type="PANTHER" id="PTHR34378:SF1">
    <property type="entry name" value="GLUTAMATE--CYSTEINE LIGASE, CHLOROPLASTIC"/>
    <property type="match status" value="1"/>
</dbReference>
<dbReference type="InterPro" id="IPR014746">
    <property type="entry name" value="Gln_synth/guanido_kin_cat_dom"/>
</dbReference>
<evidence type="ECO:0000256" key="4">
    <source>
        <dbReference type="ARBA" id="ARBA00048819"/>
    </source>
</evidence>
<dbReference type="SUPFAM" id="SSF55931">
    <property type="entry name" value="Glutamine synthetase/guanido kinase"/>
    <property type="match status" value="1"/>
</dbReference>
<sequence>MSLTVPRVVEAVSPPDALRAHVAATALRPSGTGTVGLELERHVVDVRAPRRRVDWDRLTSLVAGFVPPAGSRLTLEPGGQVELSTPPGDLVATVAGLEQDATAVDALLASDGLVALATGLDPVRAPVRVHPGSRYRAMEAHFDAVGHHLDGATMMASTASLQVNLDAGPTAGWADRLAHVRRLTPVLVALAATSPLRHGVPTGAVCGRQEVWGRLEPGRCRASGDGSDPVAEWVEFAFAAPVMFVRVQASGEFAPVREHVPFADWAAGRVLLDDRRPGTDDVDAHLTTLWPPVRLRGFLELRFLDAVPAALRPGLAAVVTTVVDDPVAAGAAAEAAEPVADRGADAVRFGLADPALRRAALGVLAAATPRVDPSLVAAVHAWTELLAAGRSPADLVTDRFRADGPDACLTAEDLR</sequence>
<dbReference type="PANTHER" id="PTHR34378">
    <property type="entry name" value="GLUTAMATE--CYSTEINE LIGASE, CHLOROPLASTIC"/>
    <property type="match status" value="1"/>
</dbReference>
<dbReference type="HAMAP" id="MF_02034">
    <property type="entry name" value="EgtA"/>
    <property type="match status" value="1"/>
</dbReference>
<reference evidence="7 8" key="1">
    <citation type="submission" date="2024-07" db="EMBL/GenBank/DDBJ databases">
        <authorList>
            <person name="Thanompreechachai J."/>
            <person name="Duangmal K."/>
        </authorList>
    </citation>
    <scope>NUCLEOTIDE SEQUENCE [LARGE SCALE GENOMIC DNA]</scope>
    <source>
        <strain evidence="7 8">KCTC 19886</strain>
    </source>
</reference>
<keyword evidence="1 5" id="KW-0436">Ligase</keyword>
<evidence type="ECO:0000256" key="5">
    <source>
        <dbReference type="HAMAP-Rule" id="MF_02034"/>
    </source>
</evidence>
<comment type="function">
    <text evidence="5">Catalyzes the synthesis of gamma-glutamylcysteine (gamma-GC). This compound is used as substrate for the biosynthesis of the low-molecular thiol compound ergothioneine.</text>
</comment>
<evidence type="ECO:0000256" key="2">
    <source>
        <dbReference type="ARBA" id="ARBA00022741"/>
    </source>
</evidence>
<comment type="catalytic activity">
    <reaction evidence="4 5 6">
        <text>L-cysteine + L-glutamate + ATP = gamma-L-glutamyl-L-cysteine + ADP + phosphate + H(+)</text>
        <dbReference type="Rhea" id="RHEA:13285"/>
        <dbReference type="ChEBI" id="CHEBI:15378"/>
        <dbReference type="ChEBI" id="CHEBI:29985"/>
        <dbReference type="ChEBI" id="CHEBI:30616"/>
        <dbReference type="ChEBI" id="CHEBI:35235"/>
        <dbReference type="ChEBI" id="CHEBI:43474"/>
        <dbReference type="ChEBI" id="CHEBI:58173"/>
        <dbReference type="ChEBI" id="CHEBI:456216"/>
        <dbReference type="EC" id="6.3.2.2"/>
    </reaction>
</comment>
<keyword evidence="3 5" id="KW-0067">ATP-binding</keyword>
<dbReference type="Gene3D" id="3.30.590.20">
    <property type="match status" value="1"/>
</dbReference>
<dbReference type="Pfam" id="PF04107">
    <property type="entry name" value="GCS2"/>
    <property type="match status" value="1"/>
</dbReference>
<comment type="similarity">
    <text evidence="5 6">Belongs to the glutamate--cysteine ligase type 2 family. EgtA subfamily.</text>
</comment>
<evidence type="ECO:0000313" key="7">
    <source>
        <dbReference type="EMBL" id="MEW9267563.1"/>
    </source>
</evidence>
<evidence type="ECO:0000256" key="1">
    <source>
        <dbReference type="ARBA" id="ARBA00022598"/>
    </source>
</evidence>
<name>A0ABV3PDY6_9ACTN</name>
<keyword evidence="2 5" id="KW-0547">Nucleotide-binding</keyword>
<gene>
    <name evidence="5" type="primary">egtA</name>
    <name evidence="7" type="ORF">AB1207_22715</name>
</gene>
<proteinExistence type="inferred from homology"/>
<dbReference type="InterPro" id="IPR017809">
    <property type="entry name" value="EgtA_Actinobacteria"/>
</dbReference>
<dbReference type="GO" id="GO:0016874">
    <property type="term" value="F:ligase activity"/>
    <property type="evidence" value="ECO:0007669"/>
    <property type="project" value="UniProtKB-KW"/>
</dbReference>
<dbReference type="InterPro" id="IPR006336">
    <property type="entry name" value="GCS2"/>
</dbReference>
<accession>A0ABV3PDY6</accession>
<organism evidence="7 8">
    <name type="scientific">Kineococcus endophyticus</name>
    <dbReference type="NCBI Taxonomy" id="1181883"/>
    <lineage>
        <taxon>Bacteria</taxon>
        <taxon>Bacillati</taxon>
        <taxon>Actinomycetota</taxon>
        <taxon>Actinomycetes</taxon>
        <taxon>Kineosporiales</taxon>
        <taxon>Kineosporiaceae</taxon>
        <taxon>Kineococcus</taxon>
    </lineage>
</organism>
<evidence type="ECO:0000256" key="3">
    <source>
        <dbReference type="ARBA" id="ARBA00022840"/>
    </source>
</evidence>
<dbReference type="InterPro" id="IPR035434">
    <property type="entry name" value="GCL_bact_plant"/>
</dbReference>